<organism evidence="11 12">
    <name type="scientific">Bowmanella denitrificans</name>
    <dbReference type="NCBI Taxonomy" id="366582"/>
    <lineage>
        <taxon>Bacteria</taxon>
        <taxon>Pseudomonadati</taxon>
        <taxon>Pseudomonadota</taxon>
        <taxon>Gammaproteobacteria</taxon>
        <taxon>Alteromonadales</taxon>
        <taxon>Alteromonadaceae</taxon>
        <taxon>Bowmanella</taxon>
    </lineage>
</organism>
<feature type="domain" description="CBS" evidence="10">
    <location>
        <begin position="132"/>
        <end position="193"/>
    </location>
</feature>
<keyword evidence="6 9" id="KW-1133">Transmembrane helix</keyword>
<feature type="transmembrane region" description="Helical" evidence="9">
    <location>
        <begin position="415"/>
        <end position="438"/>
    </location>
</feature>
<evidence type="ECO:0000256" key="9">
    <source>
        <dbReference type="SAM" id="Phobius"/>
    </source>
</evidence>
<dbReference type="RefSeq" id="WP_343845577.1">
    <property type="nucleotide sequence ID" value="NZ_BAAAEI010000014.1"/>
</dbReference>
<comment type="similarity">
    <text evidence="2">Belongs to the SLC41A transporter family.</text>
</comment>
<keyword evidence="7 9" id="KW-0472">Membrane</keyword>
<dbReference type="SUPFAM" id="SSF158791">
    <property type="entry name" value="MgtE N-terminal domain-like"/>
    <property type="match status" value="1"/>
</dbReference>
<keyword evidence="12" id="KW-1185">Reference proteome</keyword>
<evidence type="ECO:0000256" key="6">
    <source>
        <dbReference type="ARBA" id="ARBA00022989"/>
    </source>
</evidence>
<evidence type="ECO:0000256" key="1">
    <source>
        <dbReference type="ARBA" id="ARBA00004141"/>
    </source>
</evidence>
<dbReference type="Pfam" id="PF01769">
    <property type="entry name" value="MgtE"/>
    <property type="match status" value="1"/>
</dbReference>
<name>A0ABN0XE36_9ALTE</name>
<evidence type="ECO:0000256" key="7">
    <source>
        <dbReference type="ARBA" id="ARBA00023136"/>
    </source>
</evidence>
<keyword evidence="8" id="KW-0129">CBS domain</keyword>
<comment type="subcellular location">
    <subcellularLocation>
        <location evidence="1">Membrane</location>
        <topology evidence="1">Multi-pass membrane protein</topology>
    </subcellularLocation>
</comment>
<dbReference type="Gene3D" id="1.10.357.20">
    <property type="entry name" value="SLC41 divalent cation transporters, integral membrane domain"/>
    <property type="match status" value="1"/>
</dbReference>
<dbReference type="SMART" id="SM00924">
    <property type="entry name" value="MgtE_N"/>
    <property type="match status" value="1"/>
</dbReference>
<feature type="transmembrane region" description="Helical" evidence="9">
    <location>
        <begin position="377"/>
        <end position="403"/>
    </location>
</feature>
<dbReference type="EMBL" id="BAAAEI010000014">
    <property type="protein sequence ID" value="GAA0361258.1"/>
    <property type="molecule type" value="Genomic_DNA"/>
</dbReference>
<protein>
    <submittedName>
        <fullName evidence="11">Magnesium transporter</fullName>
    </submittedName>
</protein>
<gene>
    <name evidence="11" type="primary">mgtE_2</name>
    <name evidence="11" type="ORF">GCM10009092_27000</name>
</gene>
<keyword evidence="5" id="KW-0460">Magnesium</keyword>
<dbReference type="PANTHER" id="PTHR43773:SF1">
    <property type="entry name" value="MAGNESIUM TRANSPORTER MGTE"/>
    <property type="match status" value="1"/>
</dbReference>
<dbReference type="InterPro" id="IPR006667">
    <property type="entry name" value="SLC41_membr_dom"/>
</dbReference>
<feature type="transmembrane region" description="Helical" evidence="9">
    <location>
        <begin position="306"/>
        <end position="329"/>
    </location>
</feature>
<dbReference type="InterPro" id="IPR006668">
    <property type="entry name" value="Mg_transptr_MgtE_intracell_dom"/>
</dbReference>
<dbReference type="InterPro" id="IPR000644">
    <property type="entry name" value="CBS_dom"/>
</dbReference>
<dbReference type="PROSITE" id="PS51371">
    <property type="entry name" value="CBS"/>
    <property type="match status" value="1"/>
</dbReference>
<dbReference type="SUPFAM" id="SSF54631">
    <property type="entry name" value="CBS-domain pair"/>
    <property type="match status" value="1"/>
</dbReference>
<dbReference type="Gene3D" id="3.10.580.10">
    <property type="entry name" value="CBS-domain"/>
    <property type="match status" value="1"/>
</dbReference>
<evidence type="ECO:0000256" key="5">
    <source>
        <dbReference type="ARBA" id="ARBA00022842"/>
    </source>
</evidence>
<accession>A0ABN0XE36</accession>
<evidence type="ECO:0000259" key="10">
    <source>
        <dbReference type="PROSITE" id="PS51371"/>
    </source>
</evidence>
<reference evidence="11 12" key="1">
    <citation type="journal article" date="2019" name="Int. J. Syst. Evol. Microbiol.">
        <title>The Global Catalogue of Microorganisms (GCM) 10K type strain sequencing project: providing services to taxonomists for standard genome sequencing and annotation.</title>
        <authorList>
            <consortium name="The Broad Institute Genomics Platform"/>
            <consortium name="The Broad Institute Genome Sequencing Center for Infectious Disease"/>
            <person name="Wu L."/>
            <person name="Ma J."/>
        </authorList>
    </citation>
    <scope>NUCLEOTIDE SEQUENCE [LARGE SCALE GENOMIC DNA]</scope>
    <source>
        <strain evidence="11 12">JCM 13378</strain>
    </source>
</reference>
<comment type="caution">
    <text evidence="11">The sequence shown here is derived from an EMBL/GenBank/DDBJ whole genome shotgun (WGS) entry which is preliminary data.</text>
</comment>
<evidence type="ECO:0000313" key="12">
    <source>
        <dbReference type="Proteomes" id="UP001501757"/>
    </source>
</evidence>
<dbReference type="PANTHER" id="PTHR43773">
    <property type="entry name" value="MAGNESIUM TRANSPORTER MGTE"/>
    <property type="match status" value="1"/>
</dbReference>
<dbReference type="InterPro" id="IPR036739">
    <property type="entry name" value="SLC41_membr_dom_sf"/>
</dbReference>
<keyword evidence="4 9" id="KW-0812">Transmembrane</keyword>
<evidence type="ECO:0000256" key="4">
    <source>
        <dbReference type="ARBA" id="ARBA00022692"/>
    </source>
</evidence>
<evidence type="ECO:0000256" key="3">
    <source>
        <dbReference type="ARBA" id="ARBA00022448"/>
    </source>
</evidence>
<keyword evidence="3" id="KW-0813">Transport</keyword>
<feature type="transmembrane region" description="Helical" evidence="9">
    <location>
        <begin position="281"/>
        <end position="300"/>
    </location>
</feature>
<dbReference type="Pfam" id="PF03448">
    <property type="entry name" value="MgtE_N"/>
    <property type="match status" value="1"/>
</dbReference>
<dbReference type="Proteomes" id="UP001501757">
    <property type="component" value="Unassembled WGS sequence"/>
</dbReference>
<proteinExistence type="inferred from homology"/>
<evidence type="ECO:0000313" key="11">
    <source>
        <dbReference type="EMBL" id="GAA0361258.1"/>
    </source>
</evidence>
<dbReference type="SUPFAM" id="SSF161093">
    <property type="entry name" value="MgtE membrane domain-like"/>
    <property type="match status" value="1"/>
</dbReference>
<dbReference type="InterPro" id="IPR046342">
    <property type="entry name" value="CBS_dom_sf"/>
</dbReference>
<evidence type="ECO:0000256" key="8">
    <source>
        <dbReference type="PROSITE-ProRule" id="PRU00703"/>
    </source>
</evidence>
<feature type="transmembrane region" description="Helical" evidence="9">
    <location>
        <begin position="350"/>
        <end position="371"/>
    </location>
</feature>
<sequence length="444" mass="47834">MNALEKRLDSAAEQLSQTFMANYPQKSARHLEPLDAEEAAELLQSQPLHVIAGLWKYLPAGTSDAIFSALPQPLAARLIAYLDSHLAISLLSRLETERRQALMEDLKADHTTLVSEYQSLLEYPDDTAARMMTTKVQAFSGDINAADALAILRRNQIKALDTLYVLDGNQQPSGELSIQELILAPPNSLMMDLAKPLRTTLSALDDKDMVIERFEGFRCRNIPVLDPQGQLIGSIGYFDVYQSTKEDLATDLQTMVGVSKEEKALSSSWFAFSKRQPWLQINLLTAFAAAAVVGAFEGLIAQVTALAILLPVAAGQSGNAGAQALAVTMRGLTLREITTKHWRKVLFKEMAAGAMNGIVIAITCAVGVYIWSQSFGLALVIALAMVSSLVIACSAGALVPIVLKKAGLDPAQSSSIVLTTITDIAGFMSFLGIALLLADMLPKG</sequence>
<dbReference type="InterPro" id="IPR006669">
    <property type="entry name" value="MgtE_transporter"/>
</dbReference>
<evidence type="ECO:0000256" key="2">
    <source>
        <dbReference type="ARBA" id="ARBA00009749"/>
    </source>
</evidence>